<protein>
    <submittedName>
        <fullName evidence="1">Uncharacterized protein</fullName>
    </submittedName>
</protein>
<organism evidence="1 2">
    <name type="scientific">Cichorium intybus</name>
    <name type="common">Chicory</name>
    <dbReference type="NCBI Taxonomy" id="13427"/>
    <lineage>
        <taxon>Eukaryota</taxon>
        <taxon>Viridiplantae</taxon>
        <taxon>Streptophyta</taxon>
        <taxon>Embryophyta</taxon>
        <taxon>Tracheophyta</taxon>
        <taxon>Spermatophyta</taxon>
        <taxon>Magnoliopsida</taxon>
        <taxon>eudicotyledons</taxon>
        <taxon>Gunneridae</taxon>
        <taxon>Pentapetalae</taxon>
        <taxon>asterids</taxon>
        <taxon>campanulids</taxon>
        <taxon>Asterales</taxon>
        <taxon>Asteraceae</taxon>
        <taxon>Cichorioideae</taxon>
        <taxon>Cichorieae</taxon>
        <taxon>Cichoriinae</taxon>
        <taxon>Cichorium</taxon>
    </lineage>
</organism>
<accession>A0ACB8ZTD8</accession>
<dbReference type="Proteomes" id="UP001055811">
    <property type="component" value="Linkage Group LG08"/>
</dbReference>
<evidence type="ECO:0000313" key="1">
    <source>
        <dbReference type="EMBL" id="KAI3700823.1"/>
    </source>
</evidence>
<proteinExistence type="predicted"/>
<reference evidence="1 2" key="2">
    <citation type="journal article" date="2022" name="Mol. Ecol. Resour.">
        <title>The genomes of chicory, endive, great burdock and yacon provide insights into Asteraceae paleo-polyploidization history and plant inulin production.</title>
        <authorList>
            <person name="Fan W."/>
            <person name="Wang S."/>
            <person name="Wang H."/>
            <person name="Wang A."/>
            <person name="Jiang F."/>
            <person name="Liu H."/>
            <person name="Zhao H."/>
            <person name="Xu D."/>
            <person name="Zhang Y."/>
        </authorList>
    </citation>
    <scope>NUCLEOTIDE SEQUENCE [LARGE SCALE GENOMIC DNA]</scope>
    <source>
        <strain evidence="2">cv. Punajuju</strain>
        <tissue evidence="1">Leaves</tissue>
    </source>
</reference>
<keyword evidence="2" id="KW-1185">Reference proteome</keyword>
<reference evidence="2" key="1">
    <citation type="journal article" date="2022" name="Mol. Ecol. Resour.">
        <title>The genomes of chicory, endive, great burdock and yacon provide insights into Asteraceae palaeo-polyploidization history and plant inulin production.</title>
        <authorList>
            <person name="Fan W."/>
            <person name="Wang S."/>
            <person name="Wang H."/>
            <person name="Wang A."/>
            <person name="Jiang F."/>
            <person name="Liu H."/>
            <person name="Zhao H."/>
            <person name="Xu D."/>
            <person name="Zhang Y."/>
        </authorList>
    </citation>
    <scope>NUCLEOTIDE SEQUENCE [LARGE SCALE GENOMIC DNA]</scope>
    <source>
        <strain evidence="2">cv. Punajuju</strain>
    </source>
</reference>
<evidence type="ECO:0000313" key="2">
    <source>
        <dbReference type="Proteomes" id="UP001055811"/>
    </source>
</evidence>
<sequence>MESRFLADEVKALKETLETHTRELQVQAYIAHEVDKRTENTQQQLLWLADCMITLMAKNKCSPPRPQPTIRDADDEPMEEDSEEEEGDYDDSAHRVVSDKCGVTVPPPLVLTTDVFTVALQL</sequence>
<comment type="caution">
    <text evidence="1">The sequence shown here is derived from an EMBL/GenBank/DDBJ whole genome shotgun (WGS) entry which is preliminary data.</text>
</comment>
<name>A0ACB8ZTD8_CICIN</name>
<gene>
    <name evidence="1" type="ORF">L2E82_45461</name>
</gene>
<dbReference type="EMBL" id="CM042016">
    <property type="protein sequence ID" value="KAI3700823.1"/>
    <property type="molecule type" value="Genomic_DNA"/>
</dbReference>